<dbReference type="RefSeq" id="WP_331792427.1">
    <property type="nucleotide sequence ID" value="NZ_JAZHOV010000012.1"/>
</dbReference>
<keyword evidence="1" id="KW-0812">Transmembrane</keyword>
<evidence type="ECO:0000313" key="4">
    <source>
        <dbReference type="Proteomes" id="UP001351900"/>
    </source>
</evidence>
<feature type="domain" description="YobI-like P-loop NTPase" evidence="2">
    <location>
        <begin position="35"/>
        <end position="424"/>
    </location>
</feature>
<keyword evidence="1" id="KW-0472">Membrane</keyword>
<feature type="transmembrane region" description="Helical" evidence="1">
    <location>
        <begin position="177"/>
        <end position="197"/>
    </location>
</feature>
<keyword evidence="1" id="KW-1133">Transmembrane helix</keyword>
<comment type="caution">
    <text evidence="3">The sequence shown here is derived from an EMBL/GenBank/DDBJ whole genome shotgun (WGS) entry which is preliminary data.</text>
</comment>
<reference evidence="3 4" key="1">
    <citation type="submission" date="2024-01" db="EMBL/GenBank/DDBJ databases">
        <title>the genome sequence of strain Microbacterium schleiferi NBRC 15075.</title>
        <authorList>
            <person name="Ding Y."/>
            <person name="Zhang G."/>
        </authorList>
    </citation>
    <scope>NUCLEOTIDE SEQUENCE [LARGE SCALE GENOMIC DNA]</scope>
    <source>
        <strain evidence="3 4">NBRC 15075</strain>
        <plasmid evidence="3">unnamed1</plasmid>
    </source>
</reference>
<dbReference type="SUPFAM" id="SSF52540">
    <property type="entry name" value="P-loop containing nucleoside triphosphate hydrolases"/>
    <property type="match status" value="1"/>
</dbReference>
<dbReference type="InterPro" id="IPR048428">
    <property type="entry name" value="YobI-NTPase"/>
</dbReference>
<dbReference type="EMBL" id="JAZHOV010000012">
    <property type="protein sequence ID" value="MEF2256371.1"/>
    <property type="molecule type" value="Genomic_DNA"/>
</dbReference>
<evidence type="ECO:0000259" key="2">
    <source>
        <dbReference type="Pfam" id="PF20693"/>
    </source>
</evidence>
<keyword evidence="3" id="KW-0238">DNA-binding</keyword>
<dbReference type="GO" id="GO:0003677">
    <property type="term" value="F:DNA binding"/>
    <property type="evidence" value="ECO:0007669"/>
    <property type="project" value="UniProtKB-KW"/>
</dbReference>
<name>A0ABU7V9K2_9MICO</name>
<evidence type="ECO:0000256" key="1">
    <source>
        <dbReference type="SAM" id="Phobius"/>
    </source>
</evidence>
<accession>A0ABU7V9K2</accession>
<gene>
    <name evidence="3" type="ORF">V2V91_14700</name>
</gene>
<feature type="transmembrane region" description="Helical" evidence="1">
    <location>
        <begin position="141"/>
        <end position="165"/>
    </location>
</feature>
<keyword evidence="3" id="KW-0614">Plasmid</keyword>
<organism evidence="3 4">
    <name type="scientific">Microbacterium schleiferi</name>
    <dbReference type="NCBI Taxonomy" id="69362"/>
    <lineage>
        <taxon>Bacteria</taxon>
        <taxon>Bacillati</taxon>
        <taxon>Actinomycetota</taxon>
        <taxon>Actinomycetes</taxon>
        <taxon>Micrococcales</taxon>
        <taxon>Microbacteriaceae</taxon>
        <taxon>Microbacterium</taxon>
    </lineage>
</organism>
<protein>
    <submittedName>
        <fullName evidence="3">DNA-binding protein</fullName>
    </submittedName>
</protein>
<proteinExistence type="predicted"/>
<geneLocation type="plasmid" evidence="3">
    <name>unnamed1</name>
</geneLocation>
<sequence>MSGPQRSEYSAALPADRWGLVDLAPTFIASEHGQYVAAILAALANPRIRNIALSGTYGVGKSSILQRASAELQERAIELSLSTLAPLDMKIADSAVPTQATTTTNRIQQEIVKQLLYREKPAAASSSRFRRIERFKLGREATLAGLVGLVSMFVFLIAGWGATIARALRPLVEMGLAIYPLIFLVAAISALLARWLLHGRIHIKQFSAGPAAVTLDEKSVSYFDQYLDEIVYFFETSDYDIVIFEDIDRFNDSHIFETLRALNTLLNASPQIAQRPIRFVYAIKDSIFDRIGLEAEGRTDPTLSATADPAAAEAVRANRTKFFDLVIPVVPFITHRSARSVASQILEGVENSVAPDLIDLAGRFVPDMRLLKNVRNEFIVFRDRVFSGDGSTLQLSETDLFAMMLYKSTHLRDFEAIRLGDSSLDQLYAAGRELVTANIRRIERERRSTLRARSRASTEPSRATSMGDRLIDHIRRTSRAAGIPFQYSHYSLNDTARTEEDLHTVDFWRELSEATASAAVKWQDNRGRSLAFARDDLAAALGDDLNVERWIKEDQDELNDELERQREDLAFLRGADMGALIKRTDFEYAVEGRTESLQTVARRLLQDGLAFNLVREGYINRNFTLYTSTFHGDRVGPAATNFIIHHVEKNDMDVHFELDQDDVAAVVRERGDSALGDPALFNIAILDHLLASGDSRRAEIMIRATTTFSERAVSFLQAYLNGSSQLSTFISHFTRVSRRALTYLATQAEVDDDRRLRLVSAALASLAQGVKYLVDPPTGQYLLTNYRALPALVSDDVSPNVAARIRNVFAVAELRVPELEPLTPILRDAFVARDLYEITRENLQIALGQGASLALDAIRSQSEAVYDYVLRNLADYLPMVEDFSATNDSSGGFITTIKDVLSNDSEQLDDVILRASEESRIDDLGDVDEDAWRALAASTRFPATFGNITRYVATIGAVDGDLSEVLRRQERITESDSTSEEDKRSLAYTILAARSHLHSTIRVPLVTSLAIDEPLDAAKISPEKGPLFTLMIESGLVPDDVDTYTHIKGIDWKWREQFIAASRAFGDYMTPQLVGTDLAGLMPSGQIGQPVKLAILDDAAAYASTGGAAGIRELAEFALTEDRILPIDVVEAMPAARVRSSAVISLLVPHLDSLDDPRLFSILASLARPYSQLTSIGSDRPKIDNSPGSLRLLTDLKRRGIVSSFVENENPIVVNKKRK</sequence>
<evidence type="ECO:0000313" key="3">
    <source>
        <dbReference type="EMBL" id="MEF2256371.1"/>
    </source>
</evidence>
<dbReference type="Proteomes" id="UP001351900">
    <property type="component" value="Unassembled WGS sequence"/>
</dbReference>
<dbReference type="InterPro" id="IPR027417">
    <property type="entry name" value="P-loop_NTPase"/>
</dbReference>
<dbReference type="Pfam" id="PF20693">
    <property type="entry name" value="YobI-ATPase"/>
    <property type="match status" value="1"/>
</dbReference>
<keyword evidence="4" id="KW-1185">Reference proteome</keyword>